<comment type="similarity">
    <text evidence="1">Belongs to the PPR family. P subfamily.</text>
</comment>
<dbReference type="Gene3D" id="1.25.40.10">
    <property type="entry name" value="Tetratricopeptide repeat domain"/>
    <property type="match status" value="3"/>
</dbReference>
<dbReference type="Pfam" id="PF13812">
    <property type="entry name" value="PPR_3"/>
    <property type="match status" value="1"/>
</dbReference>
<evidence type="ECO:0000313" key="5">
    <source>
        <dbReference type="Proteomes" id="UP000631114"/>
    </source>
</evidence>
<keyword evidence="2" id="KW-0677">Repeat</keyword>
<feature type="repeat" description="PPR" evidence="3">
    <location>
        <begin position="338"/>
        <end position="372"/>
    </location>
</feature>
<comment type="caution">
    <text evidence="4">The sequence shown here is derived from an EMBL/GenBank/DDBJ whole genome shotgun (WGS) entry which is preliminary data.</text>
</comment>
<feature type="repeat" description="PPR" evidence="3">
    <location>
        <begin position="233"/>
        <end position="267"/>
    </location>
</feature>
<feature type="repeat" description="PPR" evidence="3">
    <location>
        <begin position="268"/>
        <end position="302"/>
    </location>
</feature>
<dbReference type="Proteomes" id="UP000631114">
    <property type="component" value="Unassembled WGS sequence"/>
</dbReference>
<evidence type="ECO:0000256" key="1">
    <source>
        <dbReference type="ARBA" id="ARBA00007626"/>
    </source>
</evidence>
<protein>
    <recommendedName>
        <fullName evidence="6">Pentatricopeptide repeat-containing protein</fullName>
    </recommendedName>
</protein>
<dbReference type="InterPro" id="IPR011990">
    <property type="entry name" value="TPR-like_helical_dom_sf"/>
</dbReference>
<dbReference type="AlphaFoldDB" id="A0A835I1R3"/>
<dbReference type="Pfam" id="PF13041">
    <property type="entry name" value="PPR_2"/>
    <property type="match status" value="3"/>
</dbReference>
<dbReference type="OrthoDB" id="185373at2759"/>
<feature type="repeat" description="PPR" evidence="3">
    <location>
        <begin position="197"/>
        <end position="232"/>
    </location>
</feature>
<evidence type="ECO:0000256" key="2">
    <source>
        <dbReference type="ARBA" id="ARBA00022737"/>
    </source>
</evidence>
<evidence type="ECO:0000313" key="4">
    <source>
        <dbReference type="EMBL" id="KAF9608418.1"/>
    </source>
</evidence>
<name>A0A835I1R3_9MAGN</name>
<gene>
    <name evidence="4" type="ORF">IFM89_009784</name>
</gene>
<organism evidence="4 5">
    <name type="scientific">Coptis chinensis</name>
    <dbReference type="NCBI Taxonomy" id="261450"/>
    <lineage>
        <taxon>Eukaryota</taxon>
        <taxon>Viridiplantae</taxon>
        <taxon>Streptophyta</taxon>
        <taxon>Embryophyta</taxon>
        <taxon>Tracheophyta</taxon>
        <taxon>Spermatophyta</taxon>
        <taxon>Magnoliopsida</taxon>
        <taxon>Ranunculales</taxon>
        <taxon>Ranunculaceae</taxon>
        <taxon>Coptidoideae</taxon>
        <taxon>Coptis</taxon>
    </lineage>
</organism>
<sequence length="667" mass="75413">METTSILSGGLVFQPLITHSLFHTTHYYRNRCQLTSTGTSVNEFEFIATSTATTPTLQIASNNPKYAKRAAILNIQRAPDLGSALARYGEILEVQDLNIILRHYGTKNKWKDVSMIFDWMRKHDKINFASYSSFIKFMGKGFNPVKALEVYNSIQDDSLRTNVSICNSILGCLVKNGKFESAIKLFDEMKRGGLIPDVVTYSTLLAGCRKDKNGYPKAMHLVEELKRNRLQMDDVIYGTLLAVCASNNRCKEAEEVSQLMKDDGFKPNVFHYSSLLNAYAVDGNHTKADSLVKEMKSEGLVPNKVIMTTLLKVYVRGGLFEKSRQLLLELETLGFACDEMPYCLLMDGLAKAGHVNEAKAIFNEMVTKDVKSDGYSDSIMISAYCRSGLLHEAKQLARDFEARHERYDLVMLNTMLRAYCKAGEMESVMQMLRKMDELKISPDWNTFHILIKYFYKEKLYQLAYRTMVDMHSKGHQPDEELCSSLILQLGRVGAPSEAFSCYNMLRYSKRTMNKALHGKMLNILVAGGILKDAYVVVKDNADRISHASLKKFAVSFMKKGNINLINDVVKAVHGSGHKIDQEVFCMAVSRYIEEPEKKDLLLQLLHWMTGQGYVVDPASRNLVLKNADLFGRHLIAEILSKQHKMSKLLRTQQTESRTAGSGLKDTK</sequence>
<dbReference type="EMBL" id="JADFTS010000004">
    <property type="protein sequence ID" value="KAF9608418.1"/>
    <property type="molecule type" value="Genomic_DNA"/>
</dbReference>
<dbReference type="InterPro" id="IPR002885">
    <property type="entry name" value="PPR_rpt"/>
</dbReference>
<dbReference type="PROSITE" id="PS51375">
    <property type="entry name" value="PPR"/>
    <property type="match status" value="6"/>
</dbReference>
<dbReference type="NCBIfam" id="TIGR00756">
    <property type="entry name" value="PPR"/>
    <property type="match status" value="6"/>
</dbReference>
<proteinExistence type="inferred from homology"/>
<keyword evidence="5" id="KW-1185">Reference proteome</keyword>
<evidence type="ECO:0008006" key="6">
    <source>
        <dbReference type="Google" id="ProtNLM"/>
    </source>
</evidence>
<accession>A0A835I1R3</accession>
<reference evidence="4 5" key="1">
    <citation type="submission" date="2020-10" db="EMBL/GenBank/DDBJ databases">
        <title>The Coptis chinensis genome and diversification of protoberbering-type alkaloids.</title>
        <authorList>
            <person name="Wang B."/>
            <person name="Shu S."/>
            <person name="Song C."/>
            <person name="Liu Y."/>
        </authorList>
    </citation>
    <scope>NUCLEOTIDE SEQUENCE [LARGE SCALE GENOMIC DNA]</scope>
    <source>
        <strain evidence="4">HL-2020</strain>
        <tissue evidence="4">Leaf</tissue>
    </source>
</reference>
<dbReference type="PANTHER" id="PTHR47447:SF17">
    <property type="entry name" value="OS12G0638900 PROTEIN"/>
    <property type="match status" value="1"/>
</dbReference>
<feature type="repeat" description="PPR" evidence="3">
    <location>
        <begin position="408"/>
        <end position="442"/>
    </location>
</feature>
<feature type="repeat" description="PPR" evidence="3">
    <location>
        <begin position="162"/>
        <end position="196"/>
    </location>
</feature>
<evidence type="ECO:0000256" key="3">
    <source>
        <dbReference type="PROSITE-ProRule" id="PRU00708"/>
    </source>
</evidence>
<dbReference type="PANTHER" id="PTHR47447">
    <property type="entry name" value="OS03G0856100 PROTEIN"/>
    <property type="match status" value="1"/>
</dbReference>